<dbReference type="PANTHER" id="PTHR33974:SF2">
    <property type="entry name" value="VASCULAR-RELATED UNKNOWN PROTEIN 1"/>
    <property type="match status" value="1"/>
</dbReference>
<accession>A0AAP0D5Z0</accession>
<sequence length="194" mass="22060">MDLNHSSYSYKSMNKSVAETDTLTTEESGWTAYNFEDFMVAQQQDHHNQDHQNHHHQQLDRPELSDVASHVDWNSIASTGSGGATLKFPKKLNFFKKTSRRTREILFDDSLEDTASSPVNSPKVGSPHMGFDHIKFDDIMENSSDKGGFHGGLQTHKIDDQSRPIRFEENNNGDTDLRKRGLCLVPLSMFVNYI</sequence>
<keyword evidence="2" id="KW-1185">Reference proteome</keyword>
<comment type="caution">
    <text evidence="1">The sequence shown here is derived from an EMBL/GenBank/DDBJ whole genome shotgun (WGS) entry which is preliminary data.</text>
</comment>
<dbReference type="EMBL" id="JBCNJP010000014">
    <property type="protein sequence ID" value="KAK9068361.1"/>
    <property type="molecule type" value="Genomic_DNA"/>
</dbReference>
<dbReference type="Proteomes" id="UP001408789">
    <property type="component" value="Unassembled WGS sequence"/>
</dbReference>
<dbReference type="AlphaFoldDB" id="A0AAP0D5Z0"/>
<dbReference type="PANTHER" id="PTHR33974">
    <property type="entry name" value="VASCULAR-RELATED UNKNOWN PROTEIN 1-RELATED"/>
    <property type="match status" value="1"/>
</dbReference>
<reference evidence="1 2" key="1">
    <citation type="submission" date="2024-04" db="EMBL/GenBank/DDBJ databases">
        <title>The reference genome of an endangered Asteraceae, Deinandra increscens subsp. villosa, native to the Central Coast of California.</title>
        <authorList>
            <person name="Guilliams M."/>
            <person name="Hasenstab-Lehman K."/>
            <person name="Meyer R."/>
            <person name="Mcevoy S."/>
        </authorList>
    </citation>
    <scope>NUCLEOTIDE SEQUENCE [LARGE SCALE GENOMIC DNA]</scope>
    <source>
        <tissue evidence="1">Leaf</tissue>
    </source>
</reference>
<evidence type="ECO:0000313" key="1">
    <source>
        <dbReference type="EMBL" id="KAK9068361.1"/>
    </source>
</evidence>
<dbReference type="GO" id="GO:0010089">
    <property type="term" value="P:xylem development"/>
    <property type="evidence" value="ECO:0007669"/>
    <property type="project" value="InterPro"/>
</dbReference>
<gene>
    <name evidence="1" type="ORF">SSX86_012474</name>
</gene>
<proteinExistence type="predicted"/>
<organism evidence="1 2">
    <name type="scientific">Deinandra increscens subsp. villosa</name>
    <dbReference type="NCBI Taxonomy" id="3103831"/>
    <lineage>
        <taxon>Eukaryota</taxon>
        <taxon>Viridiplantae</taxon>
        <taxon>Streptophyta</taxon>
        <taxon>Embryophyta</taxon>
        <taxon>Tracheophyta</taxon>
        <taxon>Spermatophyta</taxon>
        <taxon>Magnoliopsida</taxon>
        <taxon>eudicotyledons</taxon>
        <taxon>Gunneridae</taxon>
        <taxon>Pentapetalae</taxon>
        <taxon>asterids</taxon>
        <taxon>campanulids</taxon>
        <taxon>Asterales</taxon>
        <taxon>Asteraceae</taxon>
        <taxon>Asteroideae</taxon>
        <taxon>Heliantheae alliance</taxon>
        <taxon>Madieae</taxon>
        <taxon>Madiinae</taxon>
        <taxon>Deinandra</taxon>
    </lineage>
</organism>
<dbReference type="InterPro" id="IPR039280">
    <property type="entry name" value="VUP"/>
</dbReference>
<protein>
    <submittedName>
        <fullName evidence="1">Uncharacterized protein</fullName>
    </submittedName>
</protein>
<name>A0AAP0D5Z0_9ASTR</name>
<evidence type="ECO:0000313" key="2">
    <source>
        <dbReference type="Proteomes" id="UP001408789"/>
    </source>
</evidence>